<gene>
    <name evidence="1" type="ORF">N7492_003791</name>
</gene>
<dbReference type="Proteomes" id="UP001146351">
    <property type="component" value="Unassembled WGS sequence"/>
</dbReference>
<accession>A0A9W9LWE7</accession>
<protein>
    <submittedName>
        <fullName evidence="1">Uncharacterized protein</fullName>
    </submittedName>
</protein>
<evidence type="ECO:0000313" key="2">
    <source>
        <dbReference type="Proteomes" id="UP001146351"/>
    </source>
</evidence>
<sequence>METLHRAVDVRIVPRMHGIMVRRLAADQNRGDDRHTSTQSMQDLPAISCSSPQMRKARARHTDVMDC</sequence>
<evidence type="ECO:0000313" key="1">
    <source>
        <dbReference type="EMBL" id="KAJ5180581.1"/>
    </source>
</evidence>
<proteinExistence type="predicted"/>
<reference evidence="1" key="2">
    <citation type="journal article" date="2023" name="IMA Fungus">
        <title>Comparative genomic study of the Penicillium genus elucidates a diverse pangenome and 15 lateral gene transfer events.</title>
        <authorList>
            <person name="Petersen C."/>
            <person name="Sorensen T."/>
            <person name="Nielsen M.R."/>
            <person name="Sondergaard T.E."/>
            <person name="Sorensen J.L."/>
            <person name="Fitzpatrick D.A."/>
            <person name="Frisvad J.C."/>
            <person name="Nielsen K.L."/>
        </authorList>
    </citation>
    <scope>NUCLEOTIDE SEQUENCE</scope>
    <source>
        <strain evidence="1">IBT 21917</strain>
    </source>
</reference>
<dbReference type="AlphaFoldDB" id="A0A9W9LWE7"/>
<comment type="caution">
    <text evidence="1">The sequence shown here is derived from an EMBL/GenBank/DDBJ whole genome shotgun (WGS) entry which is preliminary data.</text>
</comment>
<reference evidence="1" key="1">
    <citation type="submission" date="2022-11" db="EMBL/GenBank/DDBJ databases">
        <authorList>
            <person name="Petersen C."/>
        </authorList>
    </citation>
    <scope>NUCLEOTIDE SEQUENCE</scope>
    <source>
        <strain evidence="1">IBT 21917</strain>
    </source>
</reference>
<dbReference type="EMBL" id="JAPQKO010000002">
    <property type="protein sequence ID" value="KAJ5180581.1"/>
    <property type="molecule type" value="Genomic_DNA"/>
</dbReference>
<organism evidence="1 2">
    <name type="scientific">Penicillium capsulatum</name>
    <dbReference type="NCBI Taxonomy" id="69766"/>
    <lineage>
        <taxon>Eukaryota</taxon>
        <taxon>Fungi</taxon>
        <taxon>Dikarya</taxon>
        <taxon>Ascomycota</taxon>
        <taxon>Pezizomycotina</taxon>
        <taxon>Eurotiomycetes</taxon>
        <taxon>Eurotiomycetidae</taxon>
        <taxon>Eurotiales</taxon>
        <taxon>Aspergillaceae</taxon>
        <taxon>Penicillium</taxon>
    </lineage>
</organism>
<keyword evidence="2" id="KW-1185">Reference proteome</keyword>
<name>A0A9W9LWE7_9EURO</name>